<accession>A0A2N0YWG7</accession>
<evidence type="ECO:0000259" key="7">
    <source>
        <dbReference type="PROSITE" id="PS51099"/>
    </source>
</evidence>
<dbReference type="PROSITE" id="PS51094">
    <property type="entry name" value="PTS_EIIA_TYPE_2"/>
    <property type="match status" value="1"/>
</dbReference>
<dbReference type="Pfam" id="PF08279">
    <property type="entry name" value="HTH_11"/>
    <property type="match status" value="1"/>
</dbReference>
<dbReference type="Pfam" id="PF00874">
    <property type="entry name" value="PRD"/>
    <property type="match status" value="2"/>
</dbReference>
<keyword evidence="9" id="KW-0813">Transport</keyword>
<reference evidence="9 10" key="1">
    <citation type="journal article" date="2003" name="Int. J. Syst. Evol. Microbiol.">
        <title>Bacillus nealsonii sp. nov., isolated from a spacecraft-assembly facility, whose spores are gamma-radiation resistant.</title>
        <authorList>
            <person name="Venkateswaran K."/>
            <person name="Kempf M."/>
            <person name="Chen F."/>
            <person name="Satomi M."/>
            <person name="Nicholson W."/>
            <person name="Kern R."/>
        </authorList>
    </citation>
    <scope>NUCLEOTIDE SEQUENCE [LARGE SCALE GENOMIC DNA]</scope>
    <source>
        <strain evidence="9 10">FO-92</strain>
    </source>
</reference>
<keyword evidence="2" id="KW-0677">Repeat</keyword>
<evidence type="ECO:0000256" key="3">
    <source>
        <dbReference type="ARBA" id="ARBA00023015"/>
    </source>
</evidence>
<protein>
    <submittedName>
        <fullName evidence="9">PTS sugar transporter</fullName>
    </submittedName>
</protein>
<dbReference type="SUPFAM" id="SSF46785">
    <property type="entry name" value="Winged helix' DNA-binding domain"/>
    <property type="match status" value="1"/>
</dbReference>
<dbReference type="CDD" id="cd00211">
    <property type="entry name" value="PTS_IIA_fru"/>
    <property type="match status" value="1"/>
</dbReference>
<dbReference type="InterPro" id="IPR016152">
    <property type="entry name" value="PTrfase/Anion_transptr"/>
</dbReference>
<dbReference type="InterPro" id="IPR011608">
    <property type="entry name" value="PRD"/>
</dbReference>
<evidence type="ECO:0000256" key="5">
    <source>
        <dbReference type="ARBA" id="ARBA00023163"/>
    </source>
</evidence>
<dbReference type="GO" id="GO:0008982">
    <property type="term" value="F:protein-N(PI)-phosphohistidine-sugar phosphotransferase activity"/>
    <property type="evidence" value="ECO:0007669"/>
    <property type="project" value="InterPro"/>
</dbReference>
<gene>
    <name evidence="9" type="ORF">CWS01_21540</name>
</gene>
<dbReference type="OrthoDB" id="3710983at2"/>
<dbReference type="Pfam" id="PF00359">
    <property type="entry name" value="PTS_EIIA_2"/>
    <property type="match status" value="1"/>
</dbReference>
<dbReference type="SUPFAM" id="SSF52794">
    <property type="entry name" value="PTS system IIB component-like"/>
    <property type="match status" value="1"/>
</dbReference>
<dbReference type="PROSITE" id="PS51372">
    <property type="entry name" value="PRD_2"/>
    <property type="match status" value="2"/>
</dbReference>
<name>A0A2N0YWG7_9BACI</name>
<dbReference type="EMBL" id="PISE01000070">
    <property type="protein sequence ID" value="PKG21604.1"/>
    <property type="molecule type" value="Genomic_DNA"/>
</dbReference>
<dbReference type="Gene3D" id="3.40.930.10">
    <property type="entry name" value="Mannitol-specific EII, Chain A"/>
    <property type="match status" value="1"/>
</dbReference>
<dbReference type="InterPro" id="IPR036634">
    <property type="entry name" value="PRD_sf"/>
</dbReference>
<evidence type="ECO:0000313" key="9">
    <source>
        <dbReference type="EMBL" id="PKG21604.1"/>
    </source>
</evidence>
<dbReference type="InterPro" id="IPR013011">
    <property type="entry name" value="PTS_EIIB_2"/>
</dbReference>
<keyword evidence="10" id="KW-1185">Reference proteome</keyword>
<dbReference type="Pfam" id="PF05043">
    <property type="entry name" value="Mga"/>
    <property type="match status" value="1"/>
</dbReference>
<evidence type="ECO:0000256" key="2">
    <source>
        <dbReference type="ARBA" id="ARBA00022737"/>
    </source>
</evidence>
<feature type="domain" description="PTS EIIB type-2" evidence="7">
    <location>
        <begin position="408"/>
        <end position="499"/>
    </location>
</feature>
<keyword evidence="1" id="KW-0808">Transferase</keyword>
<feature type="domain" description="PTS EIIA type-2" evidence="6">
    <location>
        <begin position="501"/>
        <end position="639"/>
    </location>
</feature>
<dbReference type="PANTHER" id="PTHR30185">
    <property type="entry name" value="CRYPTIC BETA-GLUCOSIDE BGL OPERON ANTITERMINATOR"/>
    <property type="match status" value="1"/>
</dbReference>
<dbReference type="SUPFAM" id="SSF55804">
    <property type="entry name" value="Phoshotransferase/anion transport protein"/>
    <property type="match status" value="1"/>
</dbReference>
<feature type="domain" description="PRD" evidence="8">
    <location>
        <begin position="296"/>
        <end position="403"/>
    </location>
</feature>
<dbReference type="PROSITE" id="PS51099">
    <property type="entry name" value="PTS_EIIB_TYPE_2"/>
    <property type="match status" value="1"/>
</dbReference>
<evidence type="ECO:0000256" key="4">
    <source>
        <dbReference type="ARBA" id="ARBA00023159"/>
    </source>
</evidence>
<proteinExistence type="predicted"/>
<dbReference type="GO" id="GO:0009401">
    <property type="term" value="P:phosphoenolpyruvate-dependent sugar phosphotransferase system"/>
    <property type="evidence" value="ECO:0007669"/>
    <property type="project" value="InterPro"/>
</dbReference>
<evidence type="ECO:0000313" key="10">
    <source>
        <dbReference type="Proteomes" id="UP000233375"/>
    </source>
</evidence>
<dbReference type="InterPro" id="IPR013196">
    <property type="entry name" value="HTH_11"/>
</dbReference>
<keyword evidence="9" id="KW-0762">Sugar transport</keyword>
<dbReference type="GO" id="GO:0006355">
    <property type="term" value="P:regulation of DNA-templated transcription"/>
    <property type="evidence" value="ECO:0007669"/>
    <property type="project" value="InterPro"/>
</dbReference>
<dbReference type="Gene3D" id="1.10.1790.10">
    <property type="entry name" value="PRD domain"/>
    <property type="match status" value="2"/>
</dbReference>
<dbReference type="InterPro" id="IPR007737">
    <property type="entry name" value="Mga_HTH"/>
</dbReference>
<dbReference type="CDD" id="cd05568">
    <property type="entry name" value="PTS_IIB_bgl_like"/>
    <property type="match status" value="1"/>
</dbReference>
<dbReference type="InterPro" id="IPR036388">
    <property type="entry name" value="WH-like_DNA-bd_sf"/>
</dbReference>
<sequence>MFTKRQKEILLSLIKSNEPVTAEWIGKGIGVSDRTVRTEIKGLQSECQVLGVSIESIRGKGYKLEITDYQLFEKELNSLAEAATHGEQTNFSEQSNRITYILKRLLLGKESIKVENFEDEMFVSKPTIQSDLKIVREILETYELKLVTRPYYGTRVEGDEYMKRLCCSNYILSRNSDLNIDNNSFQILNRELFEKVKEIIIKKVNYYKIEISDISLDNLATHITIACKRIEEGFVIENLEHDLTRKYPFEKIVANEIVREVEKFSGFIFPESEIDYIIVHLLGTKLLQKDTLTEFSEFDDLGSIIQCMLERLQAELNWDFQDDIEFIQAITLHIRPAMNRLRYKMNIRNPLLKEIKMKYPSAFEGAVIASKCIEEYLSLEVGEHEIAYIALHIGVALERMKTRQKKIKRVIVVCASGVGSAKLLFYRLQNLFKDELEIIASTNYYQLKEYDLSSVDFIISTIPIKEYIGIPVQVVNTFLGEEDIKHIRDNLFLTKKGEESIYLDESRVFIHKDFEDKESVIQFMCNELYKQGIVSKDYIKLVLERETLAPTSFGNLVAIPHPLTPTTDNTFWTVCTLKRPIEWDQHHMAQFICLLNIRKGPKGDLDGMYEKLIAILEDKSAVKKIVKSESAKEIIQILS</sequence>
<dbReference type="InterPro" id="IPR002178">
    <property type="entry name" value="PTS_EIIA_type-2_dom"/>
</dbReference>
<dbReference type="InterPro" id="IPR036390">
    <property type="entry name" value="WH_DNA-bd_sf"/>
</dbReference>
<dbReference type="Gene3D" id="3.40.50.2300">
    <property type="match status" value="1"/>
</dbReference>
<keyword evidence="3" id="KW-0805">Transcription regulation</keyword>
<evidence type="ECO:0000259" key="8">
    <source>
        <dbReference type="PROSITE" id="PS51372"/>
    </source>
</evidence>
<dbReference type="InterPro" id="IPR050661">
    <property type="entry name" value="BglG_antiterminators"/>
</dbReference>
<comment type="caution">
    <text evidence="9">The sequence shown here is derived from an EMBL/GenBank/DDBJ whole genome shotgun (WGS) entry which is preliminary data.</text>
</comment>
<dbReference type="Gene3D" id="1.10.10.10">
    <property type="entry name" value="Winged helix-like DNA-binding domain superfamily/Winged helix DNA-binding domain"/>
    <property type="match status" value="2"/>
</dbReference>
<keyword evidence="5" id="KW-0804">Transcription</keyword>
<dbReference type="Proteomes" id="UP000233375">
    <property type="component" value="Unassembled WGS sequence"/>
</dbReference>
<dbReference type="AlphaFoldDB" id="A0A2N0YWG7"/>
<keyword evidence="4" id="KW-0010">Activator</keyword>
<feature type="domain" description="PRD" evidence="8">
    <location>
        <begin position="187"/>
        <end position="291"/>
    </location>
</feature>
<dbReference type="PANTHER" id="PTHR30185:SF13">
    <property type="entry name" value="LICABCH OPERON REGULATOR-RELATED"/>
    <property type="match status" value="1"/>
</dbReference>
<evidence type="ECO:0000259" key="6">
    <source>
        <dbReference type="PROSITE" id="PS51094"/>
    </source>
</evidence>
<dbReference type="InterPro" id="IPR036095">
    <property type="entry name" value="PTS_EIIB-like_sf"/>
</dbReference>
<dbReference type="SUPFAM" id="SSF63520">
    <property type="entry name" value="PTS-regulatory domain, PRD"/>
    <property type="match status" value="2"/>
</dbReference>
<evidence type="ECO:0000256" key="1">
    <source>
        <dbReference type="ARBA" id="ARBA00022679"/>
    </source>
</evidence>
<dbReference type="RefSeq" id="WP_101179560.1">
    <property type="nucleotide sequence ID" value="NZ_PISE01000070.1"/>
</dbReference>
<organism evidence="9 10">
    <name type="scientific">Niallia nealsonii</name>
    <dbReference type="NCBI Taxonomy" id="115979"/>
    <lineage>
        <taxon>Bacteria</taxon>
        <taxon>Bacillati</taxon>
        <taxon>Bacillota</taxon>
        <taxon>Bacilli</taxon>
        <taxon>Bacillales</taxon>
        <taxon>Bacillaceae</taxon>
        <taxon>Niallia</taxon>
    </lineage>
</organism>